<organism evidence="2 3">
    <name type="scientific">Xanthomonas vesicatoria</name>
    <dbReference type="NCBI Taxonomy" id="56460"/>
    <lineage>
        <taxon>Bacteria</taxon>
        <taxon>Pseudomonadati</taxon>
        <taxon>Pseudomonadota</taxon>
        <taxon>Gammaproteobacteria</taxon>
        <taxon>Lysobacterales</taxon>
        <taxon>Lysobacteraceae</taxon>
        <taxon>Xanthomonas</taxon>
    </lineage>
</organism>
<dbReference type="RefSeq" id="WP_039421947.1">
    <property type="nucleotide sequence ID" value="NZ_CP018470.1"/>
</dbReference>
<dbReference type="AlphaFoldDB" id="A0AAJ0IZH8"/>
<name>A0AAJ0IZH8_9XANT</name>
<evidence type="ECO:0000256" key="1">
    <source>
        <dbReference type="SAM" id="Phobius"/>
    </source>
</evidence>
<dbReference type="EMBL" id="JSYJ01000039">
    <property type="protein sequence ID" value="KHM95646.1"/>
    <property type="molecule type" value="Genomic_DNA"/>
</dbReference>
<proteinExistence type="predicted"/>
<evidence type="ECO:0000313" key="2">
    <source>
        <dbReference type="EMBL" id="KHM95646.1"/>
    </source>
</evidence>
<comment type="caution">
    <text evidence="2">The sequence shown here is derived from an EMBL/GenBank/DDBJ whole genome shotgun (WGS) entry which is preliminary data.</text>
</comment>
<dbReference type="Proteomes" id="UP000030969">
    <property type="component" value="Unassembled WGS sequence"/>
</dbReference>
<keyword evidence="1" id="KW-0812">Transmembrane</keyword>
<reference evidence="2 3" key="1">
    <citation type="submission" date="2014-11" db="EMBL/GenBank/DDBJ databases">
        <title>Draft Genome Sequences of Xanthomonas vesicatoria Strains from the Balkan Peninsula.</title>
        <authorList>
            <person name="Vancheva T."/>
            <person name="Lefeuvre P."/>
            <person name="Bogatzevska N."/>
            <person name="Moncheva P."/>
            <person name="Koebnik R."/>
        </authorList>
    </citation>
    <scope>NUCLEOTIDE SEQUENCE [LARGE SCALE GENOMIC DNA]</scope>
    <source>
        <strain evidence="2 3">53M</strain>
    </source>
</reference>
<feature type="transmembrane region" description="Helical" evidence="1">
    <location>
        <begin position="15"/>
        <end position="32"/>
    </location>
</feature>
<evidence type="ECO:0000313" key="3">
    <source>
        <dbReference type="Proteomes" id="UP000030969"/>
    </source>
</evidence>
<keyword evidence="1" id="KW-0472">Membrane</keyword>
<sequence length="148" mass="17046">MNSYVITLLQGSTPIAAWGAVLSTLLAVIKIWEVWRARIRIEVGYNFTSNEHIGNQVIIRNLGATPLIITYWELVWCERKLLRWEQSRSINAEENVEDIKLAGHSSITLSFTEMQHFKTSPAALKGRTIYLRLYLAGRSRPIKRKVYD</sequence>
<keyword evidence="1" id="KW-1133">Transmembrane helix</keyword>
<gene>
    <name evidence="2" type="ORF">OR61_08510</name>
</gene>
<protein>
    <submittedName>
        <fullName evidence="2">Uncharacterized protein</fullName>
    </submittedName>
</protein>
<accession>A0AAJ0IZH8</accession>